<reference evidence="2 3" key="2">
    <citation type="submission" date="2011-10" db="EMBL/GenBank/DDBJ databases">
        <title>The Genome Sequence of Simonsiella muelleri ATCC 29453.</title>
        <authorList>
            <consortium name="The Broad Institute Genome Sequencing Platform"/>
            <consortium name="The Broad Institute Genome Sequencing Center for Infectious Disease"/>
            <person name="Earl A."/>
            <person name="Ward D."/>
            <person name="Feldgarden M."/>
            <person name="Gevers D."/>
            <person name="Izard J."/>
            <person name="Baranova O.V."/>
            <person name="Blanton J.M."/>
            <person name="Tanner A.C."/>
            <person name="Dewhirst F."/>
            <person name="Young S.K."/>
            <person name="Zeng Q."/>
            <person name="Gargeya S."/>
            <person name="Fitzgerald M."/>
            <person name="Haas B."/>
            <person name="Abouelleil A."/>
            <person name="Alvarado L."/>
            <person name="Arachchi H.M."/>
            <person name="Berlin A."/>
            <person name="Brown A."/>
            <person name="Chapman S.B."/>
            <person name="Chen Z."/>
            <person name="Dunbar C."/>
            <person name="Freedman E."/>
            <person name="Gearin G."/>
            <person name="Goldberg J."/>
            <person name="Griggs A."/>
            <person name="Gujja S."/>
            <person name="Heiman D."/>
            <person name="Howarth C."/>
            <person name="Larson L."/>
            <person name="Lui A."/>
            <person name="MacDonald P.J.P."/>
            <person name="Montmayeur A."/>
            <person name="Murphy C."/>
            <person name="Neiman D."/>
            <person name="Pearson M."/>
            <person name="Priest M."/>
            <person name="Roberts A."/>
            <person name="Saif S."/>
            <person name="Shea T."/>
            <person name="Shenoy N."/>
            <person name="Sisk P."/>
            <person name="Stolte C."/>
            <person name="Sykes S."/>
            <person name="Wortman J."/>
            <person name="Nusbaum C."/>
            <person name="Birren B."/>
        </authorList>
    </citation>
    <scope>NUCLEOTIDE SEQUENCE [LARGE SCALE GENOMIC DNA]</scope>
    <source>
        <strain evidence="2 3">ATCC 29453</strain>
    </source>
</reference>
<dbReference type="KEGG" id="smur:BWP33_05540"/>
<sequence length="95" mass="9841">MFKTMMTTTFAIFAISLSASALAKDTAPDIAADNANLPSELTFNIAKTAIAMGVKQPLTINKDGNNAKISGSNSTICTAKLSADAEPKMLGISCK</sequence>
<dbReference type="STRING" id="641147.HMPREF9021_00993"/>
<feature type="chain" id="PRO_5030178974" description="Periplasmic protein" evidence="1">
    <location>
        <begin position="24"/>
        <end position="95"/>
    </location>
</feature>
<evidence type="ECO:0000256" key="1">
    <source>
        <dbReference type="SAM" id="SignalP"/>
    </source>
</evidence>
<protein>
    <recommendedName>
        <fullName evidence="4">Periplasmic protein</fullName>
    </recommendedName>
</protein>
<keyword evidence="3" id="KW-1185">Reference proteome</keyword>
<name>V9HLN1_9NEIS</name>
<dbReference type="Proteomes" id="UP000017813">
    <property type="component" value="Unassembled WGS sequence"/>
</dbReference>
<accession>V9HLN1</accession>
<organism evidence="2 3">
    <name type="scientific">Simonsiella muelleri ATCC 29453</name>
    <dbReference type="NCBI Taxonomy" id="641147"/>
    <lineage>
        <taxon>Bacteria</taxon>
        <taxon>Pseudomonadati</taxon>
        <taxon>Pseudomonadota</taxon>
        <taxon>Betaproteobacteria</taxon>
        <taxon>Neisseriales</taxon>
        <taxon>Neisseriaceae</taxon>
        <taxon>Simonsiella</taxon>
    </lineage>
</organism>
<evidence type="ECO:0000313" key="2">
    <source>
        <dbReference type="EMBL" id="EFG31161.1"/>
    </source>
</evidence>
<dbReference type="EMBL" id="ADCY02000032">
    <property type="protein sequence ID" value="EFG31161.1"/>
    <property type="molecule type" value="Genomic_DNA"/>
</dbReference>
<evidence type="ECO:0008006" key="4">
    <source>
        <dbReference type="Google" id="ProtNLM"/>
    </source>
</evidence>
<dbReference type="HOGENOM" id="CLU_170240_1_0_4"/>
<comment type="caution">
    <text evidence="2">The sequence shown here is derived from an EMBL/GenBank/DDBJ whole genome shotgun (WGS) entry which is preliminary data.</text>
</comment>
<feature type="signal peptide" evidence="1">
    <location>
        <begin position="1"/>
        <end position="23"/>
    </location>
</feature>
<evidence type="ECO:0000313" key="3">
    <source>
        <dbReference type="Proteomes" id="UP000017813"/>
    </source>
</evidence>
<proteinExistence type="predicted"/>
<gene>
    <name evidence="2" type="ORF">HMPREF9021_00993</name>
</gene>
<reference evidence="2 3" key="1">
    <citation type="submission" date="2010-03" db="EMBL/GenBank/DDBJ databases">
        <authorList>
            <consortium name="The Broad Institute Genome Sequencing Platform"/>
            <person name="Ward D."/>
            <person name="Earl A."/>
            <person name="Feldgarden M."/>
            <person name="Gevers D."/>
            <person name="Young S."/>
            <person name="Zeng Q."/>
            <person name="Koehrsen M."/>
            <person name="Alvarado L."/>
            <person name="Berlin A.M."/>
            <person name="Borenstein D."/>
            <person name="Chapman S.B."/>
            <person name="Chen Z."/>
            <person name="Engels R."/>
            <person name="Freedman E."/>
            <person name="Gellesch M."/>
            <person name="Goldberg J."/>
            <person name="Griggs A."/>
            <person name="Gujja S."/>
            <person name="Heilman E.R."/>
            <person name="Heiman D.I."/>
            <person name="Hepburn T.A."/>
            <person name="Howarth C."/>
            <person name="Jen D."/>
            <person name="Larson L."/>
            <person name="Mehta T."/>
            <person name="Park D."/>
            <person name="Pearson M."/>
            <person name="Richards J."/>
            <person name="Roberts A."/>
            <person name="Saif S."/>
            <person name="Shea T.D."/>
            <person name="Shenoy N."/>
            <person name="Sisk P."/>
            <person name="Stolte C."/>
            <person name="Sykes S.N."/>
            <person name="Walk T."/>
            <person name="White J."/>
            <person name="Yandava C."/>
            <person name="Izard J."/>
            <person name="Baranova O.V."/>
            <person name="Blanton J.M."/>
            <person name="Tanner A.C."/>
            <person name="Dewhirst F."/>
            <person name="Haas B."/>
            <person name="Nusbaum C."/>
            <person name="Birren B."/>
        </authorList>
    </citation>
    <scope>NUCLEOTIDE SEQUENCE [LARGE SCALE GENOMIC DNA]</scope>
    <source>
        <strain evidence="2 3">ATCC 29453</strain>
    </source>
</reference>
<dbReference type="AlphaFoldDB" id="V9HLN1"/>
<keyword evidence="1" id="KW-0732">Signal</keyword>
<dbReference type="RefSeq" id="WP_002641972.1">
    <property type="nucleotide sequence ID" value="NZ_CP019448.1"/>
</dbReference>